<feature type="transmembrane region" description="Helical" evidence="1">
    <location>
        <begin position="31"/>
        <end position="47"/>
    </location>
</feature>
<sequence length="51" mass="5757">MRNLLALIIIIFIGIISITNLEMLAKKAVSAYLNCMLIEVCVIARFFRKGD</sequence>
<dbReference type="Proteomes" id="UP000008148">
    <property type="component" value="Chromosome"/>
</dbReference>
<dbReference type="STRING" id="290338.CKO_02037"/>
<dbReference type="EMBL" id="CP000822">
    <property type="protein sequence ID" value="ABV13163.1"/>
    <property type="molecule type" value="Genomic_DNA"/>
</dbReference>
<evidence type="ECO:0000256" key="1">
    <source>
        <dbReference type="SAM" id="Phobius"/>
    </source>
</evidence>
<proteinExistence type="predicted"/>
<organism evidence="2 3">
    <name type="scientific">Citrobacter koseri (strain ATCC BAA-895 / CDC 4225-83 / SGSC4696)</name>
    <dbReference type="NCBI Taxonomy" id="290338"/>
    <lineage>
        <taxon>Bacteria</taxon>
        <taxon>Pseudomonadati</taxon>
        <taxon>Pseudomonadota</taxon>
        <taxon>Gammaproteobacteria</taxon>
        <taxon>Enterobacterales</taxon>
        <taxon>Enterobacteriaceae</taxon>
        <taxon>Citrobacter</taxon>
    </lineage>
</organism>
<dbReference type="HOGENOM" id="CLU_3097102_0_0_6"/>
<dbReference type="AlphaFoldDB" id="A8AI50"/>
<keyword evidence="3" id="KW-1185">Reference proteome</keyword>
<gene>
    <name evidence="2" type="ordered locus">CKO_02037</name>
</gene>
<keyword evidence="1" id="KW-1133">Transmembrane helix</keyword>
<name>A8AI50_CITK8</name>
<keyword evidence="1" id="KW-0812">Transmembrane</keyword>
<evidence type="ECO:0000313" key="3">
    <source>
        <dbReference type="Proteomes" id="UP000008148"/>
    </source>
</evidence>
<keyword evidence="1" id="KW-0472">Membrane</keyword>
<reference evidence="2 3" key="1">
    <citation type="submission" date="2007-08" db="EMBL/GenBank/DDBJ databases">
        <authorList>
            <consortium name="The Citrobacter koseri Genome Sequencing Project"/>
            <person name="McClelland M."/>
            <person name="Sanderson E.K."/>
            <person name="Porwollik S."/>
            <person name="Spieth J."/>
            <person name="Clifton W.S."/>
            <person name="Latreille P."/>
            <person name="Courtney L."/>
            <person name="Wang C."/>
            <person name="Pepin K."/>
            <person name="Bhonagiri V."/>
            <person name="Nash W."/>
            <person name="Johnson M."/>
            <person name="Thiruvilangam P."/>
            <person name="Wilson R."/>
        </authorList>
    </citation>
    <scope>NUCLEOTIDE SEQUENCE [LARGE SCALE GENOMIC DNA]</scope>
    <source>
        <strain evidence="3">ATCC BAA-895 / CDC 4225-83 / SGSC4696</strain>
    </source>
</reference>
<protein>
    <submittedName>
        <fullName evidence="2">Uncharacterized protein</fullName>
    </submittedName>
</protein>
<accession>A8AI50</accession>
<evidence type="ECO:0000313" key="2">
    <source>
        <dbReference type="EMBL" id="ABV13163.1"/>
    </source>
</evidence>
<dbReference type="KEGG" id="cko:CKO_02037"/>